<sequence>MKNPNIEDQALRNGPREERVLTGMFADRESTENAFNALQERGYSQEEINLIMSKETRENHYNEESADKTEIGTKAAEHAGKGSAIGGTLGAIAGVIAAIGTSVVIPGLGILIAGPIAAGLAGAGAGGLAGGVIGALVGSGIPEARAELYESGIKEGNVVISVTPRNEEDAKYLEDNWKNNRGQEIHY</sequence>
<organism evidence="2 3">
    <name type="scientific">Belliella buryatensis</name>
    <dbReference type="NCBI Taxonomy" id="1500549"/>
    <lineage>
        <taxon>Bacteria</taxon>
        <taxon>Pseudomonadati</taxon>
        <taxon>Bacteroidota</taxon>
        <taxon>Cytophagia</taxon>
        <taxon>Cytophagales</taxon>
        <taxon>Cyclobacteriaceae</taxon>
        <taxon>Belliella</taxon>
    </lineage>
</organism>
<keyword evidence="1" id="KW-0812">Transmembrane</keyword>
<keyword evidence="3" id="KW-1185">Reference proteome</keyword>
<dbReference type="OrthoDB" id="282393at2"/>
<proteinExistence type="predicted"/>
<dbReference type="PANTHER" id="PTHR36109">
    <property type="entry name" value="MEMBRANE PROTEIN-RELATED"/>
    <property type="match status" value="1"/>
</dbReference>
<accession>A0A239AJW3</accession>
<name>A0A239AJW3_9BACT</name>
<reference evidence="3" key="1">
    <citation type="submission" date="2017-06" db="EMBL/GenBank/DDBJ databases">
        <authorList>
            <person name="Varghese N."/>
            <person name="Submissions S."/>
        </authorList>
    </citation>
    <scope>NUCLEOTIDE SEQUENCE [LARGE SCALE GENOMIC DNA]</scope>
    <source>
        <strain evidence="3">5C</strain>
    </source>
</reference>
<evidence type="ECO:0008006" key="4">
    <source>
        <dbReference type="Google" id="ProtNLM"/>
    </source>
</evidence>
<dbReference type="Proteomes" id="UP000198480">
    <property type="component" value="Unassembled WGS sequence"/>
</dbReference>
<evidence type="ECO:0000313" key="3">
    <source>
        <dbReference type="Proteomes" id="UP000198480"/>
    </source>
</evidence>
<keyword evidence="1" id="KW-0472">Membrane</keyword>
<dbReference type="InterPro" id="IPR052948">
    <property type="entry name" value="Low_temp-induced_all0457"/>
</dbReference>
<gene>
    <name evidence="2" type="ORF">SAMN06295967_101198</name>
</gene>
<evidence type="ECO:0000256" key="1">
    <source>
        <dbReference type="SAM" id="Phobius"/>
    </source>
</evidence>
<dbReference type="EMBL" id="FZOK01000001">
    <property type="protein sequence ID" value="SNR95671.1"/>
    <property type="molecule type" value="Genomic_DNA"/>
</dbReference>
<feature type="transmembrane region" description="Helical" evidence="1">
    <location>
        <begin position="111"/>
        <end position="137"/>
    </location>
</feature>
<keyword evidence="1" id="KW-1133">Transmembrane helix</keyword>
<dbReference type="PANTHER" id="PTHR36109:SF2">
    <property type="entry name" value="MEMBRANE PROTEIN"/>
    <property type="match status" value="1"/>
</dbReference>
<evidence type="ECO:0000313" key="2">
    <source>
        <dbReference type="EMBL" id="SNR95671.1"/>
    </source>
</evidence>
<feature type="transmembrane region" description="Helical" evidence="1">
    <location>
        <begin position="84"/>
        <end position="105"/>
    </location>
</feature>
<dbReference type="RefSeq" id="WP_089237046.1">
    <property type="nucleotide sequence ID" value="NZ_FZOK01000001.1"/>
</dbReference>
<protein>
    <recommendedName>
        <fullName evidence="4">Heat induced stress protein YflT</fullName>
    </recommendedName>
</protein>
<dbReference type="AlphaFoldDB" id="A0A239AJW3"/>